<proteinExistence type="predicted"/>
<organism evidence="1 2">
    <name type="scientific">Parelaphostrongylus tenuis</name>
    <name type="common">Meningeal worm</name>
    <dbReference type="NCBI Taxonomy" id="148309"/>
    <lineage>
        <taxon>Eukaryota</taxon>
        <taxon>Metazoa</taxon>
        <taxon>Ecdysozoa</taxon>
        <taxon>Nematoda</taxon>
        <taxon>Chromadorea</taxon>
        <taxon>Rhabditida</taxon>
        <taxon>Rhabditina</taxon>
        <taxon>Rhabditomorpha</taxon>
        <taxon>Strongyloidea</taxon>
        <taxon>Metastrongylidae</taxon>
        <taxon>Parelaphostrongylus</taxon>
    </lineage>
</organism>
<evidence type="ECO:0000313" key="2">
    <source>
        <dbReference type="Proteomes" id="UP001196413"/>
    </source>
</evidence>
<evidence type="ECO:0000313" key="1">
    <source>
        <dbReference type="EMBL" id="KAJ1354456.1"/>
    </source>
</evidence>
<protein>
    <submittedName>
        <fullName evidence="1">Uncharacterized protein</fullName>
    </submittedName>
</protein>
<name>A0AAD5MS14_PARTN</name>
<keyword evidence="2" id="KW-1185">Reference proteome</keyword>
<sequence>MSAGTNTADANTDMGTAYQFFSRTHPPDVWVIILGDKINPQLPSLFEQLLCGGGDAIGSSGLSN</sequence>
<accession>A0AAD5MS14</accession>
<gene>
    <name evidence="1" type="ORF">KIN20_011398</name>
</gene>
<dbReference type="Proteomes" id="UP001196413">
    <property type="component" value="Unassembled WGS sequence"/>
</dbReference>
<dbReference type="EMBL" id="JAHQIW010002088">
    <property type="protein sequence ID" value="KAJ1354456.1"/>
    <property type="molecule type" value="Genomic_DNA"/>
</dbReference>
<dbReference type="AlphaFoldDB" id="A0AAD5MS14"/>
<comment type="caution">
    <text evidence="1">The sequence shown here is derived from an EMBL/GenBank/DDBJ whole genome shotgun (WGS) entry which is preliminary data.</text>
</comment>
<reference evidence="1" key="1">
    <citation type="submission" date="2021-06" db="EMBL/GenBank/DDBJ databases">
        <title>Parelaphostrongylus tenuis whole genome reference sequence.</title>
        <authorList>
            <person name="Garwood T.J."/>
            <person name="Larsen P.A."/>
            <person name="Fountain-Jones N.M."/>
            <person name="Garbe J.R."/>
            <person name="Macchietto M.G."/>
            <person name="Kania S.A."/>
            <person name="Gerhold R.W."/>
            <person name="Richards J.E."/>
            <person name="Wolf T.M."/>
        </authorList>
    </citation>
    <scope>NUCLEOTIDE SEQUENCE</scope>
    <source>
        <strain evidence="1">MNPRO001-30</strain>
        <tissue evidence="1">Meninges</tissue>
    </source>
</reference>